<organism evidence="2 3">
    <name type="scientific">Flavobacterium johnsoniae</name>
    <name type="common">Cytophaga johnsonae</name>
    <dbReference type="NCBI Taxonomy" id="986"/>
    <lineage>
        <taxon>Bacteria</taxon>
        <taxon>Pseudomonadati</taxon>
        <taxon>Bacteroidota</taxon>
        <taxon>Flavobacteriia</taxon>
        <taxon>Flavobacteriales</taxon>
        <taxon>Flavobacteriaceae</taxon>
        <taxon>Flavobacterium</taxon>
    </lineage>
</organism>
<keyword evidence="1" id="KW-0472">Membrane</keyword>
<gene>
    <name evidence="2" type="ORF">SAMN05444388_110178</name>
</gene>
<evidence type="ECO:0000313" key="2">
    <source>
        <dbReference type="EMBL" id="SHH43218.1"/>
    </source>
</evidence>
<accession>A0A1M5SY31</accession>
<dbReference type="EMBL" id="FQWH01000010">
    <property type="protein sequence ID" value="SHH43218.1"/>
    <property type="molecule type" value="Genomic_DNA"/>
</dbReference>
<protein>
    <recommendedName>
        <fullName evidence="4">Lipoprotein</fullName>
    </recommendedName>
</protein>
<dbReference type="RefSeq" id="WP_073410547.1">
    <property type="nucleotide sequence ID" value="NZ_FQWH01000010.1"/>
</dbReference>
<evidence type="ECO:0000313" key="3">
    <source>
        <dbReference type="Proteomes" id="UP000184112"/>
    </source>
</evidence>
<feature type="transmembrane region" description="Helical" evidence="1">
    <location>
        <begin position="12"/>
        <end position="30"/>
    </location>
</feature>
<evidence type="ECO:0008006" key="4">
    <source>
        <dbReference type="Google" id="ProtNLM"/>
    </source>
</evidence>
<keyword evidence="1" id="KW-1133">Transmembrane helix</keyword>
<reference evidence="2 3" key="1">
    <citation type="submission" date="2016-11" db="EMBL/GenBank/DDBJ databases">
        <authorList>
            <person name="Jaros S."/>
            <person name="Januszkiewicz K."/>
            <person name="Wedrychowicz H."/>
        </authorList>
    </citation>
    <scope>NUCLEOTIDE SEQUENCE [LARGE SCALE GENOMIC DNA]</scope>
    <source>
        <strain evidence="2 3">DSM 6792</strain>
    </source>
</reference>
<keyword evidence="1" id="KW-0812">Transmembrane</keyword>
<sequence>MILHTKETFRKVFFQRIHVVVISFLFLFLSCKNKDEEIGKPDPYILTENHISEDCGAYQMRIKDGKYIFNFALSGTCKKIKSEDYIKEYSRYLNFYNDSLVNRRGYILLQYYGINTNIKYFQESIMNITKRNFKTHVTLVESDDKHFTIKVGDIPL</sequence>
<dbReference type="PROSITE" id="PS51257">
    <property type="entry name" value="PROKAR_LIPOPROTEIN"/>
    <property type="match status" value="1"/>
</dbReference>
<proteinExistence type="predicted"/>
<dbReference type="AlphaFoldDB" id="A0A1M5SY31"/>
<dbReference type="Proteomes" id="UP000184112">
    <property type="component" value="Unassembled WGS sequence"/>
</dbReference>
<evidence type="ECO:0000256" key="1">
    <source>
        <dbReference type="SAM" id="Phobius"/>
    </source>
</evidence>
<name>A0A1M5SY31_FLAJO</name>